<comment type="caution">
    <text evidence="2">The sequence shown here is derived from an EMBL/GenBank/DDBJ whole genome shotgun (WGS) entry which is preliminary data.</text>
</comment>
<proteinExistence type="predicted"/>
<accession>A0ABR9BF30</accession>
<evidence type="ECO:0000313" key="3">
    <source>
        <dbReference type="Proteomes" id="UP000603602"/>
    </source>
</evidence>
<dbReference type="EMBL" id="JACYTO010000002">
    <property type="protein sequence ID" value="MBD8504623.1"/>
    <property type="molecule type" value="Genomic_DNA"/>
</dbReference>
<dbReference type="InterPro" id="IPR045584">
    <property type="entry name" value="Pilin-like"/>
</dbReference>
<dbReference type="RefSeq" id="WP_187719351.1">
    <property type="nucleotide sequence ID" value="NZ_JACTAH010000002.1"/>
</dbReference>
<keyword evidence="1" id="KW-0472">Membrane</keyword>
<name>A0ABR9BF30_9RHOO</name>
<evidence type="ECO:0000256" key="1">
    <source>
        <dbReference type="SAM" id="Phobius"/>
    </source>
</evidence>
<dbReference type="PROSITE" id="PS00409">
    <property type="entry name" value="PROKAR_NTER_METHYL"/>
    <property type="match status" value="1"/>
</dbReference>
<dbReference type="PANTHER" id="PTHR30093:SF7">
    <property type="entry name" value="MSHA MAJOR PILIN SUBUNIT MSHA"/>
    <property type="match status" value="1"/>
</dbReference>
<dbReference type="Gene3D" id="3.30.700.10">
    <property type="entry name" value="Glycoprotein, Type 4 Pilin"/>
    <property type="match status" value="1"/>
</dbReference>
<dbReference type="InterPro" id="IPR012902">
    <property type="entry name" value="N_methyl_site"/>
</dbReference>
<keyword evidence="1" id="KW-1133">Transmembrane helix</keyword>
<sequence>MKQQQGFTLIELVVVIVILGILAAVAVPKFVDLSDEAEAAALQGVVGAMNSAMSINYAGCAVKGHTPEANKCVAVDNCDDVGSVMQGGVPSGYTLTAGAIGANNGDTANCTVTQTSTTNTATFQGIRAGT</sequence>
<protein>
    <submittedName>
        <fullName evidence="2">Prepilin-type N-terminal cleavage/methylation domain-containing protein</fullName>
    </submittedName>
</protein>
<dbReference type="PANTHER" id="PTHR30093">
    <property type="entry name" value="GENERAL SECRETION PATHWAY PROTEIN G"/>
    <property type="match status" value="1"/>
</dbReference>
<reference evidence="3" key="1">
    <citation type="submission" date="2023-07" db="EMBL/GenBank/DDBJ databases">
        <title>Thauera sp. CAU 1555 isolated from sand of Yaerae Beach.</title>
        <authorList>
            <person name="Kim W."/>
        </authorList>
    </citation>
    <scope>NUCLEOTIDE SEQUENCE [LARGE SCALE GENOMIC DNA]</scope>
    <source>
        <strain evidence="3">CAU 1555</strain>
    </source>
</reference>
<evidence type="ECO:0000313" key="2">
    <source>
        <dbReference type="EMBL" id="MBD8504623.1"/>
    </source>
</evidence>
<dbReference type="Proteomes" id="UP000603602">
    <property type="component" value="Unassembled WGS sequence"/>
</dbReference>
<dbReference type="Pfam" id="PF07963">
    <property type="entry name" value="N_methyl"/>
    <property type="match status" value="1"/>
</dbReference>
<feature type="transmembrane region" description="Helical" evidence="1">
    <location>
        <begin position="7"/>
        <end position="27"/>
    </location>
</feature>
<keyword evidence="1" id="KW-0812">Transmembrane</keyword>
<dbReference type="NCBIfam" id="TIGR02532">
    <property type="entry name" value="IV_pilin_GFxxxE"/>
    <property type="match status" value="1"/>
</dbReference>
<gene>
    <name evidence="2" type="ORF">IFO67_17160</name>
</gene>
<organism evidence="2 3">
    <name type="scientific">Thauera sedimentorum</name>
    <dbReference type="NCBI Taxonomy" id="2767595"/>
    <lineage>
        <taxon>Bacteria</taxon>
        <taxon>Pseudomonadati</taxon>
        <taxon>Pseudomonadota</taxon>
        <taxon>Betaproteobacteria</taxon>
        <taxon>Rhodocyclales</taxon>
        <taxon>Zoogloeaceae</taxon>
        <taxon>Thauera</taxon>
    </lineage>
</organism>
<dbReference type="SUPFAM" id="SSF54523">
    <property type="entry name" value="Pili subunits"/>
    <property type="match status" value="1"/>
</dbReference>
<keyword evidence="3" id="KW-1185">Reference proteome</keyword>